<evidence type="ECO:0000313" key="3">
    <source>
        <dbReference type="EMBL" id="SDP03126.1"/>
    </source>
</evidence>
<gene>
    <name evidence="3" type="ORF">SAMN05192558_10673</name>
</gene>
<dbReference type="Proteomes" id="UP000199651">
    <property type="component" value="Unassembled WGS sequence"/>
</dbReference>
<dbReference type="PANTHER" id="PTHR33744:SF1">
    <property type="entry name" value="DNA-BINDING TRANSCRIPTIONAL ACTIVATOR ADER"/>
    <property type="match status" value="1"/>
</dbReference>
<dbReference type="OrthoDB" id="8026818at2"/>
<sequence>MATVMADDAVRTLLDLLARGAGGEQLAQVAATARASGLDGADLALIEQATENALRVRHTVAEHRRREAELTALFDTASDLARLRDTDAVLRSIVHRARMLLGVDVSYLTMNDEVAGRTYMRVTDGSVSALFQQVTLAMGEGLGGLVAQTARPYATRDYFADERFRHTNPIDTSVRDEGLAAILGVPLLLGSKVIGVLYAADRTPRDFAAEEVALLASLADHAAIAIDNAHLLDETRLALAELNGANETISAHNAAMRRAEEAHDKLMDVVLRGGDVPDVAAAVAEVLHGGIAVYDAAGVELARVGAGSARLSAKAVGKSRSSGRAVSTQDNWVCAVHAGQELLGSLVLTGRPELADADRRLFERAGVVTALLLMLRRSVAQAEDEVRGELLTDLLTAPDRNPGALLARGRRLGVDLTEPHAVLVATADQVPRRRLALAAARYGALVGVHADQVVVLSRESAPGKLAARMATVLGSTLDTDVTVGAAGPVAGVSALVEAHAEAARCLRSLLALGRSGQGGSMADLGFVGLLLGEATDLDAYVRSTLGPVLDYDERRGTELLRTLRAYFSSGSNLTKAKEVLHVHVNTVAQRMERIGSLLGDDWQSPERSLEIQLALRLHDVMP</sequence>
<dbReference type="InterPro" id="IPR029016">
    <property type="entry name" value="GAF-like_dom_sf"/>
</dbReference>
<dbReference type="InterPro" id="IPR003018">
    <property type="entry name" value="GAF"/>
</dbReference>
<reference evidence="4" key="1">
    <citation type="submission" date="2016-10" db="EMBL/GenBank/DDBJ databases">
        <authorList>
            <person name="Varghese N."/>
            <person name="Submissions S."/>
        </authorList>
    </citation>
    <scope>NUCLEOTIDE SEQUENCE [LARGE SCALE GENOMIC DNA]</scope>
    <source>
        <strain evidence="4">IBRC-M 10655</strain>
    </source>
</reference>
<evidence type="ECO:0000256" key="1">
    <source>
        <dbReference type="ARBA" id="ARBA00006754"/>
    </source>
</evidence>
<accession>A0A1H0PES6</accession>
<keyword evidence="4" id="KW-1185">Reference proteome</keyword>
<dbReference type="RefSeq" id="WP_091375895.1">
    <property type="nucleotide sequence ID" value="NZ_FNDV01000006.1"/>
</dbReference>
<evidence type="ECO:0000313" key="4">
    <source>
        <dbReference type="Proteomes" id="UP000199651"/>
    </source>
</evidence>
<dbReference type="Pfam" id="PF01590">
    <property type="entry name" value="GAF"/>
    <property type="match status" value="1"/>
</dbReference>
<comment type="similarity">
    <text evidence="1">Belongs to the CdaR family.</text>
</comment>
<dbReference type="SUPFAM" id="SSF55781">
    <property type="entry name" value="GAF domain-like"/>
    <property type="match status" value="1"/>
</dbReference>
<dbReference type="Pfam" id="PF13556">
    <property type="entry name" value="HTH_30"/>
    <property type="match status" value="1"/>
</dbReference>
<dbReference type="Gene3D" id="1.10.10.2840">
    <property type="entry name" value="PucR C-terminal helix-turn-helix domain"/>
    <property type="match status" value="1"/>
</dbReference>
<name>A0A1H0PES6_9PSEU</name>
<dbReference type="Gene3D" id="3.30.450.40">
    <property type="match status" value="1"/>
</dbReference>
<dbReference type="InterPro" id="IPR025736">
    <property type="entry name" value="PucR_C-HTH_dom"/>
</dbReference>
<dbReference type="InterPro" id="IPR041522">
    <property type="entry name" value="CdaR_GGDEF"/>
</dbReference>
<dbReference type="PANTHER" id="PTHR33744">
    <property type="entry name" value="CARBOHYDRATE DIACID REGULATOR"/>
    <property type="match status" value="1"/>
</dbReference>
<evidence type="ECO:0000259" key="2">
    <source>
        <dbReference type="SMART" id="SM00065"/>
    </source>
</evidence>
<dbReference type="AlphaFoldDB" id="A0A1H0PES6"/>
<dbReference type="Pfam" id="PF17853">
    <property type="entry name" value="GGDEF_2"/>
    <property type="match status" value="1"/>
</dbReference>
<proteinExistence type="inferred from homology"/>
<feature type="domain" description="GAF" evidence="2">
    <location>
        <begin position="85"/>
        <end position="236"/>
    </location>
</feature>
<dbReference type="SMART" id="SM00065">
    <property type="entry name" value="GAF"/>
    <property type="match status" value="1"/>
</dbReference>
<organism evidence="3 4">
    <name type="scientific">Actinokineospora alba</name>
    <dbReference type="NCBI Taxonomy" id="504798"/>
    <lineage>
        <taxon>Bacteria</taxon>
        <taxon>Bacillati</taxon>
        <taxon>Actinomycetota</taxon>
        <taxon>Actinomycetes</taxon>
        <taxon>Pseudonocardiales</taxon>
        <taxon>Pseudonocardiaceae</taxon>
        <taxon>Actinokineospora</taxon>
    </lineage>
</organism>
<dbReference type="InterPro" id="IPR042070">
    <property type="entry name" value="PucR_C-HTH_sf"/>
</dbReference>
<dbReference type="STRING" id="504798.SAMN05421871_106379"/>
<protein>
    <submittedName>
        <fullName evidence="3">GAF domain-containing protein</fullName>
    </submittedName>
</protein>
<dbReference type="EMBL" id="FNJB01000006">
    <property type="protein sequence ID" value="SDP03126.1"/>
    <property type="molecule type" value="Genomic_DNA"/>
</dbReference>
<dbReference type="InterPro" id="IPR051448">
    <property type="entry name" value="CdaR-like_regulators"/>
</dbReference>